<dbReference type="Pfam" id="PF10094">
    <property type="entry name" value="DUF2332"/>
    <property type="match status" value="1"/>
</dbReference>
<evidence type="ECO:0000313" key="2">
    <source>
        <dbReference type="Proteomes" id="UP000297403"/>
    </source>
</evidence>
<gene>
    <name evidence="1" type="ORF">E3O49_05685</name>
</gene>
<dbReference type="InterPro" id="IPR011200">
    <property type="entry name" value="UCP012608"/>
</dbReference>
<dbReference type="Proteomes" id="UP000297403">
    <property type="component" value="Unassembled WGS sequence"/>
</dbReference>
<proteinExistence type="predicted"/>
<dbReference type="RefSeq" id="WP_134451138.1">
    <property type="nucleotide sequence ID" value="NZ_SOFY01000023.1"/>
</dbReference>
<evidence type="ECO:0000313" key="1">
    <source>
        <dbReference type="EMBL" id="TFC49831.1"/>
    </source>
</evidence>
<reference evidence="1 2" key="1">
    <citation type="submission" date="2019-03" db="EMBL/GenBank/DDBJ databases">
        <title>Genomics of glacier-inhabiting Cryobacterium strains.</title>
        <authorList>
            <person name="Liu Q."/>
            <person name="Xin Y.-H."/>
        </authorList>
    </citation>
    <scope>NUCLEOTIDE SEQUENCE [LARGE SCALE GENOMIC DNA]</scope>
    <source>
        <strain evidence="2">TMT1-22</strain>
    </source>
</reference>
<protein>
    <submittedName>
        <fullName evidence="1">DUF2332 domain-containing protein</fullName>
    </submittedName>
</protein>
<keyword evidence="2" id="KW-1185">Reference proteome</keyword>
<dbReference type="EMBL" id="SOFY01000023">
    <property type="protein sequence ID" value="TFC49831.1"/>
    <property type="molecule type" value="Genomic_DNA"/>
</dbReference>
<sequence>MRASTDPRAATADRYREFADMEARGLSACYEAWAHGVADDPATVALIDRLPAPKRQPNLVFSAARFHGAPVSEYGEFGSWLAGHWAVVSATCLSHSTQTNEPGRCAVLLPALAALPGPLALIEVGASAGLCLYPDRYSYRYLAGDEVERMLHPAAGPSPVVLDCSLTGPVPGPAELPEVVWRAGVDLNLLDLFDQADVAWLDALIWPEHDDRRARLRAAVQLARAEPAPIVRGDLNDQVEALVARAPAGATVVVFHTAVLAYLDEAAARRFTATMHRLPVRWLSNEGRSVVPAVTERLRARPAASTDFVLALDAEPIAFTEPHGRALHWLDERGSSPRR</sequence>
<name>A0AAQ2C7T2_9MICO</name>
<comment type="caution">
    <text evidence="1">The sequence shown here is derived from an EMBL/GenBank/DDBJ whole genome shotgun (WGS) entry which is preliminary data.</text>
</comment>
<dbReference type="AlphaFoldDB" id="A0AAQ2C7T2"/>
<organism evidence="1 2">
    <name type="scientific">Cryobacterium shii</name>
    <dbReference type="NCBI Taxonomy" id="1259235"/>
    <lineage>
        <taxon>Bacteria</taxon>
        <taxon>Bacillati</taxon>
        <taxon>Actinomycetota</taxon>
        <taxon>Actinomycetes</taxon>
        <taxon>Micrococcales</taxon>
        <taxon>Microbacteriaceae</taxon>
        <taxon>Cryobacterium</taxon>
    </lineage>
</organism>
<accession>A0AAQ2C7T2</accession>